<keyword evidence="6" id="KW-0560">Oxidoreductase</keyword>
<organism evidence="8 9">
    <name type="scientific">Ktedonobacter racemifer DSM 44963</name>
    <dbReference type="NCBI Taxonomy" id="485913"/>
    <lineage>
        <taxon>Bacteria</taxon>
        <taxon>Bacillati</taxon>
        <taxon>Chloroflexota</taxon>
        <taxon>Ktedonobacteria</taxon>
        <taxon>Ktedonobacterales</taxon>
        <taxon>Ktedonobacteraceae</taxon>
        <taxon>Ktedonobacter</taxon>
    </lineage>
</organism>
<accession>D6TBW1</accession>
<reference evidence="8 9" key="1">
    <citation type="journal article" date="2011" name="Stand. Genomic Sci.">
        <title>Non-contiguous finished genome sequence and contextual data of the filamentous soil bacterium Ktedonobacter racemifer type strain (SOSP1-21).</title>
        <authorList>
            <person name="Chang Y.J."/>
            <person name="Land M."/>
            <person name="Hauser L."/>
            <person name="Chertkov O."/>
            <person name="Del Rio T.G."/>
            <person name="Nolan M."/>
            <person name="Copeland A."/>
            <person name="Tice H."/>
            <person name="Cheng J.F."/>
            <person name="Lucas S."/>
            <person name="Han C."/>
            <person name="Goodwin L."/>
            <person name="Pitluck S."/>
            <person name="Ivanova N."/>
            <person name="Ovchinikova G."/>
            <person name="Pati A."/>
            <person name="Chen A."/>
            <person name="Palaniappan K."/>
            <person name="Mavromatis K."/>
            <person name="Liolios K."/>
            <person name="Brettin T."/>
            <person name="Fiebig A."/>
            <person name="Rohde M."/>
            <person name="Abt B."/>
            <person name="Goker M."/>
            <person name="Detter J.C."/>
            <person name="Woyke T."/>
            <person name="Bristow J."/>
            <person name="Eisen J.A."/>
            <person name="Markowitz V."/>
            <person name="Hugenholtz P."/>
            <person name="Kyrpides N.C."/>
            <person name="Klenk H.P."/>
            <person name="Lapidus A."/>
        </authorList>
    </citation>
    <scope>NUCLEOTIDE SEQUENCE [LARGE SCALE GENOMIC DNA]</scope>
    <source>
        <strain evidence="9">DSM 44963</strain>
    </source>
</reference>
<evidence type="ECO:0000313" key="8">
    <source>
        <dbReference type="EMBL" id="EFH89893.1"/>
    </source>
</evidence>
<dbReference type="InterPro" id="IPR036188">
    <property type="entry name" value="FAD/NAD-bd_sf"/>
</dbReference>
<evidence type="ECO:0000256" key="2">
    <source>
        <dbReference type="ARBA" id="ARBA00010139"/>
    </source>
</evidence>
<keyword evidence="7" id="KW-0503">Monooxygenase</keyword>
<dbReference type="Pfam" id="PF00743">
    <property type="entry name" value="FMO-like"/>
    <property type="match status" value="1"/>
</dbReference>
<dbReference type="InterPro" id="IPR020946">
    <property type="entry name" value="Flavin_mOase-like"/>
</dbReference>
<dbReference type="InParanoid" id="D6TBW1"/>
<dbReference type="PANTHER" id="PTHR43872:SF1">
    <property type="entry name" value="MONOOXYGENASE, PUTATIVE (AFU_ORTHOLOGUE AFUA_8G02570)-RELATED"/>
    <property type="match status" value="1"/>
</dbReference>
<keyword evidence="3" id="KW-0285">Flavoprotein</keyword>
<dbReference type="RefSeq" id="WP_007906825.1">
    <property type="nucleotide sequence ID" value="NZ_ADVG01000001.1"/>
</dbReference>
<comment type="cofactor">
    <cofactor evidence="1">
        <name>FAD</name>
        <dbReference type="ChEBI" id="CHEBI:57692"/>
    </cofactor>
</comment>
<comment type="caution">
    <text evidence="8">The sequence shown here is derived from an EMBL/GenBank/DDBJ whole genome shotgun (WGS) entry which is preliminary data.</text>
</comment>
<dbReference type="Proteomes" id="UP000004508">
    <property type="component" value="Unassembled WGS sequence"/>
</dbReference>
<evidence type="ECO:0000256" key="7">
    <source>
        <dbReference type="ARBA" id="ARBA00023033"/>
    </source>
</evidence>
<dbReference type="PANTHER" id="PTHR43872">
    <property type="entry name" value="MONOOXYGENASE, PUTATIVE (AFU_ORTHOLOGUE AFUA_8G02570)-RELATED"/>
    <property type="match status" value="1"/>
</dbReference>
<keyword evidence="5" id="KW-0521">NADP</keyword>
<dbReference type="EMBL" id="ADVG01000001">
    <property type="protein sequence ID" value="EFH89893.1"/>
    <property type="molecule type" value="Genomic_DNA"/>
</dbReference>
<proteinExistence type="inferred from homology"/>
<evidence type="ECO:0000256" key="5">
    <source>
        <dbReference type="ARBA" id="ARBA00022857"/>
    </source>
</evidence>
<evidence type="ECO:0000313" key="9">
    <source>
        <dbReference type="Proteomes" id="UP000004508"/>
    </source>
</evidence>
<dbReference type="OrthoDB" id="9778740at2"/>
<comment type="similarity">
    <text evidence="2">Belongs to the FAD-binding monooxygenase family.</text>
</comment>
<dbReference type="SUPFAM" id="SSF51905">
    <property type="entry name" value="FAD/NAD(P)-binding domain"/>
    <property type="match status" value="1"/>
</dbReference>
<evidence type="ECO:0000256" key="3">
    <source>
        <dbReference type="ARBA" id="ARBA00022630"/>
    </source>
</evidence>
<evidence type="ECO:0000256" key="4">
    <source>
        <dbReference type="ARBA" id="ARBA00022827"/>
    </source>
</evidence>
<dbReference type="PRINTS" id="PR00469">
    <property type="entry name" value="PNDRDTASEII"/>
</dbReference>
<dbReference type="eggNOG" id="COG2072">
    <property type="taxonomic scope" value="Bacteria"/>
</dbReference>
<sequence length="518" mass="58220">MTIEHLDVVIVGAGLSGICAAYYVQKRCPKKSYALLEGRSVIGGTWDLFRYPGVRSDSDMHTLGYSFRPWRKAKAIADGPSILKYICETAQVFGIDKKIRFNHRLRRASWSSEDALWTVEVEQAVSDQTITLTCNFLFMCTGYYEYEQGFLPQWPGMDDFQGRIIHPQQWPEDLDYAGKQVGVIGSGATAVTLVPALAETAAHVTMVQRSPTYIVARPSQDVIAHFLHRILPSRFAHALVRWKNIAFGMYFYHLARRRPQQVKQAILKTTRDQLGPDYDVERDFLPAYNPWDQRLCLVPDGDLFHAMKQGKASVVTDQIETFTATGLRLRSGVELSADIIITATGLNMRLMSGVQLTVDGKLVDLSQTLSYRGMMYSDVPNLASSFGYTNASWTLKCELIAQYVTRLLNYMDQHGYAECLPLRPESTIGDEAVINLTSGYVQRALATLPHQGQRKPWRTYQNYVRDVFNLCLASINDGTMRFMKWGTRVAASAPSEATSLAQETLRRGASASITSQEK</sequence>
<dbReference type="GO" id="GO:0004499">
    <property type="term" value="F:N,N-dimethylaniline monooxygenase activity"/>
    <property type="evidence" value="ECO:0007669"/>
    <property type="project" value="InterPro"/>
</dbReference>
<dbReference type="STRING" id="485913.Krac_11480"/>
<evidence type="ECO:0000256" key="1">
    <source>
        <dbReference type="ARBA" id="ARBA00001974"/>
    </source>
</evidence>
<dbReference type="InterPro" id="IPR051820">
    <property type="entry name" value="FAD-binding_MO"/>
</dbReference>
<dbReference type="Pfam" id="PF13450">
    <property type="entry name" value="NAD_binding_8"/>
    <property type="match status" value="1"/>
</dbReference>
<dbReference type="GO" id="GO:0050660">
    <property type="term" value="F:flavin adenine dinucleotide binding"/>
    <property type="evidence" value="ECO:0007669"/>
    <property type="project" value="InterPro"/>
</dbReference>
<keyword evidence="4" id="KW-0274">FAD</keyword>
<gene>
    <name evidence="8" type="ORF">Krac_11480</name>
</gene>
<dbReference type="GO" id="GO:0050661">
    <property type="term" value="F:NADP binding"/>
    <property type="evidence" value="ECO:0007669"/>
    <property type="project" value="InterPro"/>
</dbReference>
<keyword evidence="9" id="KW-1185">Reference proteome</keyword>
<dbReference type="FunFam" id="3.50.50.60:FF:000228">
    <property type="entry name" value="FAD-containing monooxygenase EthA"/>
    <property type="match status" value="1"/>
</dbReference>
<dbReference type="AlphaFoldDB" id="D6TBW1"/>
<name>D6TBW1_KTERA</name>
<protein>
    <submittedName>
        <fullName evidence="8">FAD dependent oxidoreductase</fullName>
    </submittedName>
</protein>
<dbReference type="Gene3D" id="3.50.50.60">
    <property type="entry name" value="FAD/NAD(P)-binding domain"/>
    <property type="match status" value="2"/>
</dbReference>
<evidence type="ECO:0000256" key="6">
    <source>
        <dbReference type="ARBA" id="ARBA00023002"/>
    </source>
</evidence>